<dbReference type="GO" id="GO:0008270">
    <property type="term" value="F:zinc ion binding"/>
    <property type="evidence" value="ECO:0007669"/>
    <property type="project" value="UniProtKB-KW"/>
</dbReference>
<evidence type="ECO:0000256" key="1">
    <source>
        <dbReference type="ARBA" id="ARBA00004123"/>
    </source>
</evidence>
<dbReference type="AlphaFoldDB" id="A0AAX6I599"/>
<evidence type="ECO:0000256" key="4">
    <source>
        <dbReference type="ARBA" id="ARBA00022833"/>
    </source>
</evidence>
<name>A0AAX6I599_IRIPA</name>
<evidence type="ECO:0000256" key="5">
    <source>
        <dbReference type="ARBA" id="ARBA00023242"/>
    </source>
</evidence>
<evidence type="ECO:0000313" key="6">
    <source>
        <dbReference type="EMBL" id="KAJ6848238.1"/>
    </source>
</evidence>
<comment type="subcellular location">
    <subcellularLocation>
        <location evidence="1">Nucleus</location>
    </subcellularLocation>
</comment>
<protein>
    <submittedName>
        <fullName evidence="6">Zinc finger BED domain-containing protein RICESLEEPER 2-like</fullName>
    </submittedName>
</protein>
<reference evidence="6" key="1">
    <citation type="journal article" date="2023" name="GigaByte">
        <title>Genome assembly of the bearded iris, Iris pallida Lam.</title>
        <authorList>
            <person name="Bruccoleri R.E."/>
            <person name="Oakeley E.J."/>
            <person name="Faust A.M.E."/>
            <person name="Altorfer M."/>
            <person name="Dessus-Babus S."/>
            <person name="Burckhardt D."/>
            <person name="Oertli M."/>
            <person name="Naumann U."/>
            <person name="Petersen F."/>
            <person name="Wong J."/>
        </authorList>
    </citation>
    <scope>NUCLEOTIDE SEQUENCE</scope>
    <source>
        <strain evidence="6">GSM-AAB239-AS_SAM_17_03QT</strain>
    </source>
</reference>
<keyword evidence="2" id="KW-0479">Metal-binding</keyword>
<dbReference type="EMBL" id="JANAVB010004600">
    <property type="protein sequence ID" value="KAJ6848238.1"/>
    <property type="molecule type" value="Genomic_DNA"/>
</dbReference>
<evidence type="ECO:0000256" key="3">
    <source>
        <dbReference type="ARBA" id="ARBA00022771"/>
    </source>
</evidence>
<dbReference type="Proteomes" id="UP001140949">
    <property type="component" value="Unassembled WGS sequence"/>
</dbReference>
<proteinExistence type="predicted"/>
<organism evidence="6 7">
    <name type="scientific">Iris pallida</name>
    <name type="common">Sweet iris</name>
    <dbReference type="NCBI Taxonomy" id="29817"/>
    <lineage>
        <taxon>Eukaryota</taxon>
        <taxon>Viridiplantae</taxon>
        <taxon>Streptophyta</taxon>
        <taxon>Embryophyta</taxon>
        <taxon>Tracheophyta</taxon>
        <taxon>Spermatophyta</taxon>
        <taxon>Magnoliopsida</taxon>
        <taxon>Liliopsida</taxon>
        <taxon>Asparagales</taxon>
        <taxon>Iridaceae</taxon>
        <taxon>Iridoideae</taxon>
        <taxon>Irideae</taxon>
        <taxon>Iris</taxon>
    </lineage>
</organism>
<dbReference type="InterPro" id="IPR012337">
    <property type="entry name" value="RNaseH-like_sf"/>
</dbReference>
<comment type="caution">
    <text evidence="6">The sequence shown here is derived from an EMBL/GenBank/DDBJ whole genome shotgun (WGS) entry which is preliminary data.</text>
</comment>
<evidence type="ECO:0000256" key="2">
    <source>
        <dbReference type="ARBA" id="ARBA00022723"/>
    </source>
</evidence>
<evidence type="ECO:0000313" key="7">
    <source>
        <dbReference type="Proteomes" id="UP001140949"/>
    </source>
</evidence>
<sequence length="236" mass="27572">MLQKRIVCLKTLEFPHTGSAIATCISKHLRDFDIHNKIQSVSFDNASNNTVAINSLSLLFQPILEGRLLHIRCACHIINLVVKKCLEFFSTHLETLRNCLHSLNTSPSRQQAFKNTCAHFSIRFRRFVKDVPHRWNSTYLMLKFALPFKDAITYFCNMDHNFEYPVTEDDWIVATSICEFLEIFYKATCTLSGVYYPTSCLALRELFNMSCLFSKYRNVPNFDYVVKRMEAKFTKY</sequence>
<dbReference type="InterPro" id="IPR052035">
    <property type="entry name" value="ZnF_BED_domain_contain"/>
</dbReference>
<keyword evidence="3" id="KW-0863">Zinc-finger</keyword>
<dbReference type="SUPFAM" id="SSF53098">
    <property type="entry name" value="Ribonuclease H-like"/>
    <property type="match status" value="1"/>
</dbReference>
<reference evidence="6" key="2">
    <citation type="submission" date="2023-04" db="EMBL/GenBank/DDBJ databases">
        <authorList>
            <person name="Bruccoleri R.E."/>
            <person name="Oakeley E.J."/>
            <person name="Faust A.-M."/>
            <person name="Dessus-Babus S."/>
            <person name="Altorfer M."/>
            <person name="Burckhardt D."/>
            <person name="Oertli M."/>
            <person name="Naumann U."/>
            <person name="Petersen F."/>
            <person name="Wong J."/>
        </authorList>
    </citation>
    <scope>NUCLEOTIDE SEQUENCE</scope>
    <source>
        <strain evidence="6">GSM-AAB239-AS_SAM_17_03QT</strain>
        <tissue evidence="6">Leaf</tissue>
    </source>
</reference>
<keyword evidence="7" id="KW-1185">Reference proteome</keyword>
<dbReference type="PANTHER" id="PTHR46481">
    <property type="entry name" value="ZINC FINGER BED DOMAIN-CONTAINING PROTEIN 4"/>
    <property type="match status" value="1"/>
</dbReference>
<gene>
    <name evidence="6" type="ORF">M6B38_273315</name>
</gene>
<dbReference type="GO" id="GO:0005634">
    <property type="term" value="C:nucleus"/>
    <property type="evidence" value="ECO:0007669"/>
    <property type="project" value="UniProtKB-SubCell"/>
</dbReference>
<keyword evidence="4" id="KW-0862">Zinc</keyword>
<dbReference type="PANTHER" id="PTHR46481:SF10">
    <property type="entry name" value="ZINC FINGER BED DOMAIN-CONTAINING PROTEIN 39"/>
    <property type="match status" value="1"/>
</dbReference>
<keyword evidence="5" id="KW-0539">Nucleus</keyword>
<accession>A0AAX6I599</accession>